<protein>
    <submittedName>
        <fullName evidence="5">Immunoglobulin-blocking virulence protein</fullName>
    </submittedName>
</protein>
<feature type="domain" description="IgG-blocking virulence" evidence="2">
    <location>
        <begin position="335"/>
        <end position="532"/>
    </location>
</feature>
<evidence type="ECO:0000313" key="5">
    <source>
        <dbReference type="EMBL" id="WPB53776.1"/>
    </source>
</evidence>
<dbReference type="Pfam" id="PF26361">
    <property type="entry name" value="MIB_arm"/>
    <property type="match status" value="1"/>
</dbReference>
<accession>A0ABZ0PAG1</accession>
<evidence type="ECO:0000256" key="1">
    <source>
        <dbReference type="SAM" id="MobiDB-lite"/>
    </source>
</evidence>
<dbReference type="InterPro" id="IPR030941">
    <property type="entry name" value="Predic_Ig_block"/>
</dbReference>
<evidence type="ECO:0000259" key="4">
    <source>
        <dbReference type="Pfam" id="PF26364"/>
    </source>
</evidence>
<dbReference type="InterPro" id="IPR058860">
    <property type="entry name" value="MIB_M2"/>
</dbReference>
<feature type="compositionally biased region" description="Pro residues" evidence="1">
    <location>
        <begin position="110"/>
        <end position="119"/>
    </location>
</feature>
<feature type="compositionally biased region" description="Pro residues" evidence="1">
    <location>
        <begin position="84"/>
        <end position="94"/>
    </location>
</feature>
<feature type="compositionally biased region" description="Basic and acidic residues" evidence="1">
    <location>
        <begin position="99"/>
        <end position="109"/>
    </location>
</feature>
<dbReference type="GeneID" id="94493679"/>
<feature type="region of interest" description="Disordered" evidence="1">
    <location>
        <begin position="78"/>
        <end position="124"/>
    </location>
</feature>
<dbReference type="NCBIfam" id="TIGR04524">
    <property type="entry name" value="mycoplas_M_dom"/>
    <property type="match status" value="1"/>
</dbReference>
<dbReference type="Pfam" id="PF26360">
    <property type="entry name" value="MIB_M1"/>
    <property type="match status" value="1"/>
</dbReference>
<dbReference type="Proteomes" id="UP001303601">
    <property type="component" value="Chromosome"/>
</dbReference>
<dbReference type="RefSeq" id="WP_140031525.1">
    <property type="nucleotide sequence ID" value="NZ_CP137845.1"/>
</dbReference>
<dbReference type="EMBL" id="CP137845">
    <property type="protein sequence ID" value="WPB53776.1"/>
    <property type="molecule type" value="Genomic_DNA"/>
</dbReference>
<dbReference type="NCBIfam" id="TIGR04526">
    <property type="entry name" value="predic_Ig_block"/>
    <property type="match status" value="1"/>
</dbReference>
<keyword evidence="6" id="KW-1185">Reference proteome</keyword>
<gene>
    <name evidence="5" type="ORF">R9B83_02170</name>
</gene>
<dbReference type="InterPro" id="IPR030942">
    <property type="entry name" value="Mycoplas_M_dom"/>
</dbReference>
<evidence type="ECO:0000259" key="2">
    <source>
        <dbReference type="Pfam" id="PF26360"/>
    </source>
</evidence>
<dbReference type="Pfam" id="PF26364">
    <property type="entry name" value="MIB_M2"/>
    <property type="match status" value="1"/>
</dbReference>
<feature type="region of interest" description="Disordered" evidence="1">
    <location>
        <begin position="586"/>
        <end position="605"/>
    </location>
</feature>
<evidence type="ECO:0000259" key="3">
    <source>
        <dbReference type="Pfam" id="PF26361"/>
    </source>
</evidence>
<name>A0ABZ0PAG1_9BACT</name>
<feature type="domain" description="Mycoplasma immunoglobulin binding protein M2" evidence="4">
    <location>
        <begin position="542"/>
        <end position="736"/>
    </location>
</feature>
<dbReference type="InterPro" id="IPR058861">
    <property type="entry name" value="MIB_arm"/>
</dbReference>
<evidence type="ECO:0000313" key="6">
    <source>
        <dbReference type="Proteomes" id="UP001303601"/>
    </source>
</evidence>
<feature type="domain" description="Mycoplasma immunoglobulin binding protein arm" evidence="3">
    <location>
        <begin position="179"/>
        <end position="329"/>
    </location>
</feature>
<organism evidence="5 6">
    <name type="scientific">Metamycoplasma equirhinis</name>
    <dbReference type="NCBI Taxonomy" id="92402"/>
    <lineage>
        <taxon>Bacteria</taxon>
        <taxon>Bacillati</taxon>
        <taxon>Mycoplasmatota</taxon>
        <taxon>Mycoplasmoidales</taxon>
        <taxon>Metamycoplasmataceae</taxon>
        <taxon>Metamycoplasma</taxon>
    </lineage>
</organism>
<reference evidence="5" key="1">
    <citation type="submission" date="2023-11" db="EMBL/GenBank/DDBJ databases">
        <title>Completed genome sequence of Mycoplasma equirhinis type strain M432/72.</title>
        <authorList>
            <person name="Spergser J."/>
        </authorList>
    </citation>
    <scope>NUCLEOTIDE SEQUENCE [LARGE SCALE GENOMIC DNA]</scope>
    <source>
        <strain evidence="5">M432/72</strain>
    </source>
</reference>
<proteinExistence type="predicted"/>
<sequence>MNFLKTKKSKIIFSTLLSVTGATVGVSSATYFINSDSRNNYRGNTTSNLKPNIINKENLDTEKSFPSNSDENLKELDINKLKPKPTPQPIPNPQLTPKENPKSETEKEPLPIPTPPKPDTNPNLEENEELIYINGVWVKAKVEKPRPREYTDYDKKNQLSNPNPYTAYTTGEVKSIEVTEELRNKTIEKLQNEGLNGLVSQEFFELFEKDEDYNNIEQYFKNNNQQVWQKLLDRYYRILQLSPDKILKFIKESKKEEFKNLSGLNGGNPKWKNETHRKYWIIKNFDTSKFNKLGGPAEEYLKKGLTPDPYNLWVDENGNINSYSYSPPDEHNQVKGKISRDNQNRRVFGFKYEYPRSPRDTEEGNYPGWKKKDVTGEFHKYGIESGDGFKVTELTREKEEAGKLNKGYVIDIDAYNPKGYQKVREIIKKLKEANVEITGYRIHNMGKGNANQSFRDILRELPENLPLLELFFDASSTNTSSLIELENKKIKELSLYTLGNSLLEEWSINPNALKNVEWVNTNDHNVSFDYKQGSEIATRISFNSLAFDPVDFNNNASSWADKVLRINNGLRRAYWARNNETIFQGQHGSGLKPDHNEQGNSYPQGLDLSRVPELRSLRGLIFRDTQKSSNYTQRKLRRLKLYSRGTAFETTALDLDEAGFAENLVIGEPVPPKTKILFSDSQTSKVRISGTKKLSSSGLNNLSILFQYGEVLRSIEVDENAHELREQLKSAGFKVETKTDGDFV</sequence>